<dbReference type="Pfam" id="PF13499">
    <property type="entry name" value="EF-hand_7"/>
    <property type="match status" value="1"/>
</dbReference>
<gene>
    <name evidence="3" type="ORF">RJ641_020581</name>
</gene>
<dbReference type="AlphaFoldDB" id="A0AAN8YU94"/>
<dbReference type="PROSITE" id="PS00018">
    <property type="entry name" value="EF_HAND_1"/>
    <property type="match status" value="2"/>
</dbReference>
<protein>
    <submittedName>
        <fullName evidence="3">EF-hand domain</fullName>
    </submittedName>
</protein>
<evidence type="ECO:0000313" key="4">
    <source>
        <dbReference type="Proteomes" id="UP001370490"/>
    </source>
</evidence>
<reference evidence="3 4" key="1">
    <citation type="submission" date="2023-12" db="EMBL/GenBank/DDBJ databases">
        <title>A high-quality genome assembly for Dillenia turbinata (Dilleniales).</title>
        <authorList>
            <person name="Chanderbali A."/>
        </authorList>
    </citation>
    <scope>NUCLEOTIDE SEQUENCE [LARGE SCALE GENOMIC DNA]</scope>
    <source>
        <strain evidence="3">LSX21</strain>
        <tissue evidence="3">Leaf</tissue>
    </source>
</reference>
<dbReference type="GO" id="GO:0005509">
    <property type="term" value="F:calcium ion binding"/>
    <property type="evidence" value="ECO:0007669"/>
    <property type="project" value="InterPro"/>
</dbReference>
<name>A0AAN8YU94_9MAGN</name>
<keyword evidence="4" id="KW-1185">Reference proteome</keyword>
<feature type="domain" description="EF-hand" evidence="2">
    <location>
        <begin position="20"/>
        <end position="55"/>
    </location>
</feature>
<dbReference type="CDD" id="cd00051">
    <property type="entry name" value="EFh"/>
    <property type="match status" value="1"/>
</dbReference>
<evidence type="ECO:0000259" key="2">
    <source>
        <dbReference type="PROSITE" id="PS50222"/>
    </source>
</evidence>
<dbReference type="Gene3D" id="1.10.238.10">
    <property type="entry name" value="EF-hand"/>
    <property type="match status" value="1"/>
</dbReference>
<evidence type="ECO:0000313" key="3">
    <source>
        <dbReference type="EMBL" id="KAK6915464.1"/>
    </source>
</evidence>
<dbReference type="SMART" id="SM00054">
    <property type="entry name" value="EFh"/>
    <property type="match status" value="2"/>
</dbReference>
<dbReference type="Proteomes" id="UP001370490">
    <property type="component" value="Unassembled WGS sequence"/>
</dbReference>
<dbReference type="SUPFAM" id="SSF47473">
    <property type="entry name" value="EF-hand"/>
    <property type="match status" value="1"/>
</dbReference>
<dbReference type="PANTHER" id="PTHR34574">
    <property type="entry name" value="CALCIUM-BINDING EF-HAND FAMILY PROTEIN-RELATED"/>
    <property type="match status" value="1"/>
</dbReference>
<proteinExistence type="predicted"/>
<accession>A0AAN8YU94</accession>
<dbReference type="InterPro" id="IPR011992">
    <property type="entry name" value="EF-hand-dom_pair"/>
</dbReference>
<evidence type="ECO:0000256" key="1">
    <source>
        <dbReference type="ARBA" id="ARBA00022837"/>
    </source>
</evidence>
<sequence length="131" mass="14422">MVLAVIDGATVMSLIEDRKGFNECVEQRFRMLDIDGDGVLCRSDLHRGLDKTIAMECDTPSDEEINDLYDLIFNTFDADKNGAIDLQEFGSLMKEIMLAMARGIGDSPIGVALDEDSLLMKAIELDSTKNG</sequence>
<comment type="caution">
    <text evidence="3">The sequence shown here is derived from an EMBL/GenBank/DDBJ whole genome shotgun (WGS) entry which is preliminary data.</text>
</comment>
<dbReference type="PROSITE" id="PS50222">
    <property type="entry name" value="EF_HAND_2"/>
    <property type="match status" value="2"/>
</dbReference>
<organism evidence="3 4">
    <name type="scientific">Dillenia turbinata</name>
    <dbReference type="NCBI Taxonomy" id="194707"/>
    <lineage>
        <taxon>Eukaryota</taxon>
        <taxon>Viridiplantae</taxon>
        <taxon>Streptophyta</taxon>
        <taxon>Embryophyta</taxon>
        <taxon>Tracheophyta</taxon>
        <taxon>Spermatophyta</taxon>
        <taxon>Magnoliopsida</taxon>
        <taxon>eudicotyledons</taxon>
        <taxon>Gunneridae</taxon>
        <taxon>Pentapetalae</taxon>
        <taxon>Dilleniales</taxon>
        <taxon>Dilleniaceae</taxon>
        <taxon>Dillenia</taxon>
    </lineage>
</organism>
<feature type="domain" description="EF-hand" evidence="2">
    <location>
        <begin position="64"/>
        <end position="99"/>
    </location>
</feature>
<dbReference type="EMBL" id="JBAMMX010000025">
    <property type="protein sequence ID" value="KAK6915464.1"/>
    <property type="molecule type" value="Genomic_DNA"/>
</dbReference>
<dbReference type="PANTHER" id="PTHR34574:SF12">
    <property type="entry name" value="CALCIUM-BINDING EF HAND FAMILY PROTEIN"/>
    <property type="match status" value="1"/>
</dbReference>
<dbReference type="InterPro" id="IPR002048">
    <property type="entry name" value="EF_hand_dom"/>
</dbReference>
<dbReference type="InterPro" id="IPR018247">
    <property type="entry name" value="EF_Hand_1_Ca_BS"/>
</dbReference>
<keyword evidence="1" id="KW-0106">Calcium</keyword>